<dbReference type="InterPro" id="IPR002110">
    <property type="entry name" value="Ankyrin_rpt"/>
</dbReference>
<keyword evidence="2 3" id="KW-0040">ANK repeat</keyword>
<organism evidence="4 5">
    <name type="scientific">Triparma verrucosa</name>
    <dbReference type="NCBI Taxonomy" id="1606542"/>
    <lineage>
        <taxon>Eukaryota</taxon>
        <taxon>Sar</taxon>
        <taxon>Stramenopiles</taxon>
        <taxon>Ochrophyta</taxon>
        <taxon>Bolidophyceae</taxon>
        <taxon>Parmales</taxon>
        <taxon>Triparmaceae</taxon>
        <taxon>Triparma</taxon>
    </lineage>
</organism>
<name>A0A9W7F454_9STRA</name>
<comment type="caution">
    <text evidence="4">The sequence shown here is derived from an EMBL/GenBank/DDBJ whole genome shotgun (WGS) entry which is preliminary data.</text>
</comment>
<dbReference type="SMART" id="SM00248">
    <property type="entry name" value="ANK"/>
    <property type="match status" value="5"/>
</dbReference>
<dbReference type="PROSITE" id="PS50088">
    <property type="entry name" value="ANK_REPEAT"/>
    <property type="match status" value="2"/>
</dbReference>
<dbReference type="InterPro" id="IPR036770">
    <property type="entry name" value="Ankyrin_rpt-contain_sf"/>
</dbReference>
<evidence type="ECO:0000313" key="5">
    <source>
        <dbReference type="Proteomes" id="UP001165160"/>
    </source>
</evidence>
<evidence type="ECO:0000256" key="2">
    <source>
        <dbReference type="ARBA" id="ARBA00023043"/>
    </source>
</evidence>
<evidence type="ECO:0000313" key="4">
    <source>
        <dbReference type="EMBL" id="GMI02514.1"/>
    </source>
</evidence>
<keyword evidence="1" id="KW-0677">Repeat</keyword>
<evidence type="ECO:0000256" key="1">
    <source>
        <dbReference type="ARBA" id="ARBA00022737"/>
    </source>
</evidence>
<protein>
    <submittedName>
        <fullName evidence="4">Uncharacterized protein</fullName>
    </submittedName>
</protein>
<dbReference type="Proteomes" id="UP001165160">
    <property type="component" value="Unassembled WGS sequence"/>
</dbReference>
<dbReference type="EMBL" id="BRXX01000284">
    <property type="protein sequence ID" value="GMI02514.1"/>
    <property type="molecule type" value="Genomic_DNA"/>
</dbReference>
<feature type="repeat" description="ANK" evidence="3">
    <location>
        <begin position="437"/>
        <end position="469"/>
    </location>
</feature>
<feature type="repeat" description="ANK" evidence="3">
    <location>
        <begin position="506"/>
        <end position="540"/>
    </location>
</feature>
<dbReference type="PANTHER" id="PTHR24173">
    <property type="entry name" value="ANKYRIN REPEAT CONTAINING"/>
    <property type="match status" value="1"/>
</dbReference>
<sequence>MKLHPCSPSTASPILYPMYLISVPNLLKLNRMKPHQELLRQGALTAWNDSMRGRIIFVSHQWTAYANPDPDGDQLFALQQTLARLSEGETDVENDINMQLGGLLKGTVSGAEWKAMVPDMYVWLDFSSMAQPSAGPMPSEDLAQDDVTKNIDRSASGEDAKEQKSDDHRHSGGEVANCLNNGVASLPGYVELADFVFVLVPVVEHKDRCETCDFSSWRGRGWCRLELLACGLAPGNRRVVIVRGGSARVEFITQNDILNLSPGLGNFSCCAVGHDFGHGPVECDRIKIRKVLGLLLEGKIRTLFAEGKLQEARAFVALEQQFFRGLGDDVGGRRGSFFTLSQKAAPAMQASTDEQQASTDPSDAVCRLAGLQEVLQWSSNDREKTFTKRTGMGLLAHAVIANDLLVVRHLLAGGTASSNKEEVNRRVKGLVELLGLDRMTPLMLAMSFSRFEIVESLLDAGADPTVCEKLQRLNALMVAAWHGRSANIAAWLKRFPEFDLERRNTFGMPALHIASMRGDNTLDTVRTLVDAGANLHSKNYCGATVLHATTMNLDIEAEATLRFYLERVPELLNHQQSTTSYTFKGILMFARFCARRGSKSQILQELARWEGDTPLAAAVGNYFNLPVARILCATPGIELQSRNLMGNTPLDKVKAHFGESPPTTFVELLTPSPGQPKTPGS</sequence>
<accession>A0A9W7F454</accession>
<dbReference type="SUPFAM" id="SSF48403">
    <property type="entry name" value="Ankyrin repeat"/>
    <property type="match status" value="1"/>
</dbReference>
<dbReference type="AlphaFoldDB" id="A0A9W7F454"/>
<dbReference type="Gene3D" id="1.25.40.20">
    <property type="entry name" value="Ankyrin repeat-containing domain"/>
    <property type="match status" value="2"/>
</dbReference>
<evidence type="ECO:0000256" key="3">
    <source>
        <dbReference type="PROSITE-ProRule" id="PRU00023"/>
    </source>
</evidence>
<keyword evidence="5" id="KW-1185">Reference proteome</keyword>
<reference evidence="5" key="1">
    <citation type="journal article" date="2023" name="Commun. Biol.">
        <title>Genome analysis of Parmales, the sister group of diatoms, reveals the evolutionary specialization of diatoms from phago-mixotrophs to photoautotrophs.</title>
        <authorList>
            <person name="Ban H."/>
            <person name="Sato S."/>
            <person name="Yoshikawa S."/>
            <person name="Yamada K."/>
            <person name="Nakamura Y."/>
            <person name="Ichinomiya M."/>
            <person name="Sato N."/>
            <person name="Blanc-Mathieu R."/>
            <person name="Endo H."/>
            <person name="Kuwata A."/>
            <person name="Ogata H."/>
        </authorList>
    </citation>
    <scope>NUCLEOTIDE SEQUENCE [LARGE SCALE GENOMIC DNA]</scope>
    <source>
        <strain evidence="5">NIES 3699</strain>
    </source>
</reference>
<proteinExistence type="predicted"/>
<dbReference type="PANTHER" id="PTHR24173:SF74">
    <property type="entry name" value="ANKYRIN REPEAT DOMAIN-CONTAINING PROTEIN 16"/>
    <property type="match status" value="1"/>
</dbReference>
<dbReference type="Pfam" id="PF00023">
    <property type="entry name" value="Ank"/>
    <property type="match status" value="2"/>
</dbReference>
<gene>
    <name evidence="4" type="ORF">TrVE_jg11984</name>
</gene>
<dbReference type="PROSITE" id="PS50297">
    <property type="entry name" value="ANK_REP_REGION"/>
    <property type="match status" value="2"/>
</dbReference>